<proteinExistence type="predicted"/>
<keyword evidence="1" id="KW-1133">Transmembrane helix</keyword>
<reference evidence="2" key="2">
    <citation type="submission" date="2020-05" db="EMBL/GenBank/DDBJ databases">
        <authorList>
            <person name="Kim H.-S."/>
            <person name="Proctor R.H."/>
            <person name="Brown D.W."/>
        </authorList>
    </citation>
    <scope>NUCLEOTIDE SEQUENCE</scope>
    <source>
        <strain evidence="2">NRRL 20472</strain>
    </source>
</reference>
<evidence type="ECO:0000256" key="1">
    <source>
        <dbReference type="SAM" id="Phobius"/>
    </source>
</evidence>
<comment type="caution">
    <text evidence="2">The sequence shown here is derived from an EMBL/GenBank/DDBJ whole genome shotgun (WGS) entry which is preliminary data.</text>
</comment>
<organism evidence="2 3">
    <name type="scientific">Fusarium sarcochroum</name>
    <dbReference type="NCBI Taxonomy" id="1208366"/>
    <lineage>
        <taxon>Eukaryota</taxon>
        <taxon>Fungi</taxon>
        <taxon>Dikarya</taxon>
        <taxon>Ascomycota</taxon>
        <taxon>Pezizomycotina</taxon>
        <taxon>Sordariomycetes</taxon>
        <taxon>Hypocreomycetidae</taxon>
        <taxon>Hypocreales</taxon>
        <taxon>Nectriaceae</taxon>
        <taxon>Fusarium</taxon>
        <taxon>Fusarium lateritium species complex</taxon>
    </lineage>
</organism>
<evidence type="ECO:0000313" key="2">
    <source>
        <dbReference type="EMBL" id="KAF4947487.1"/>
    </source>
</evidence>
<feature type="transmembrane region" description="Helical" evidence="1">
    <location>
        <begin position="237"/>
        <end position="262"/>
    </location>
</feature>
<keyword evidence="3" id="KW-1185">Reference proteome</keyword>
<sequence length="324" mass="36180">MGSLRDTLSAHSKAISMAAVIILTFLALLGSRLHGLPERGSIDFDVDATFDLPRPPTTLPYSRINNIICMAVMTAFGLSAVALGGWDARRSRSLLPLVLPLSGAMIAFPETFIDVLGCIYYPWSDENASFHVLGREMPPWIPIWFGYGSLMQINLQLLMNKAPTKTLWLFLGVMMLSDLIVEEILLPMGVYHYYGNQPLVVLNMFPWWWMAPNSIGVFLATALAYRYRNLLTGWKVLAVLFLTPMSVGGVYGFICFPVWVAINGDYGWLVTQLLGLLTLCFGFVSFCMILELVLGRNPFQLNEPDVPDSLEDHLPSGLYRDEEA</sequence>
<dbReference type="Proteomes" id="UP000622797">
    <property type="component" value="Unassembled WGS sequence"/>
</dbReference>
<feature type="transmembrane region" description="Helical" evidence="1">
    <location>
        <begin position="206"/>
        <end position="225"/>
    </location>
</feature>
<accession>A0A8H4SXN9</accession>
<dbReference type="AlphaFoldDB" id="A0A8H4SXN9"/>
<gene>
    <name evidence="2" type="ORF">FSARC_13965</name>
</gene>
<dbReference type="OrthoDB" id="4727520at2759"/>
<feature type="transmembrane region" description="Helical" evidence="1">
    <location>
        <begin position="64"/>
        <end position="86"/>
    </location>
</feature>
<keyword evidence="1" id="KW-0812">Transmembrane</keyword>
<protein>
    <submittedName>
        <fullName evidence="2">Uncharacterized protein</fullName>
    </submittedName>
</protein>
<feature type="transmembrane region" description="Helical" evidence="1">
    <location>
        <begin position="268"/>
        <end position="294"/>
    </location>
</feature>
<name>A0A8H4SXN9_9HYPO</name>
<evidence type="ECO:0000313" key="3">
    <source>
        <dbReference type="Proteomes" id="UP000622797"/>
    </source>
</evidence>
<keyword evidence="1" id="KW-0472">Membrane</keyword>
<feature type="transmembrane region" description="Helical" evidence="1">
    <location>
        <begin position="167"/>
        <end position="194"/>
    </location>
</feature>
<dbReference type="EMBL" id="JABEXW010001103">
    <property type="protein sequence ID" value="KAF4947487.1"/>
    <property type="molecule type" value="Genomic_DNA"/>
</dbReference>
<feature type="transmembrane region" description="Helical" evidence="1">
    <location>
        <begin position="98"/>
        <end position="123"/>
    </location>
</feature>
<reference evidence="2" key="1">
    <citation type="journal article" date="2020" name="BMC Genomics">
        <title>Correction to: Identification and distribution of gene clusters required for synthesis of sphingolipid metabolism inhibitors in diverse species of the filamentous fungus Fusarium.</title>
        <authorList>
            <person name="Kim H.S."/>
            <person name="Lohmar J.M."/>
            <person name="Busman M."/>
            <person name="Brown D.W."/>
            <person name="Naumann T.A."/>
            <person name="Divon H.H."/>
            <person name="Lysoe E."/>
            <person name="Uhlig S."/>
            <person name="Proctor R.H."/>
        </authorList>
    </citation>
    <scope>NUCLEOTIDE SEQUENCE</scope>
    <source>
        <strain evidence="2">NRRL 20472</strain>
    </source>
</reference>